<evidence type="ECO:0000259" key="1">
    <source>
        <dbReference type="Pfam" id="PF08240"/>
    </source>
</evidence>
<comment type="caution">
    <text evidence="2">The sequence shown here is derived from an EMBL/GenBank/DDBJ whole genome shotgun (WGS) entry which is preliminary data.</text>
</comment>
<dbReference type="GO" id="GO:0016491">
    <property type="term" value="F:oxidoreductase activity"/>
    <property type="evidence" value="ECO:0007669"/>
    <property type="project" value="TreeGrafter"/>
</dbReference>
<dbReference type="PANTHER" id="PTHR43677:SF4">
    <property type="entry name" value="QUINONE OXIDOREDUCTASE-LIKE PROTEIN 2"/>
    <property type="match status" value="1"/>
</dbReference>
<name>A0AAN8ELH5_9EURO</name>
<dbReference type="Proteomes" id="UP001316803">
    <property type="component" value="Unassembled WGS sequence"/>
</dbReference>
<sequence length="371" mass="39109">MATHKALVLPQLSQPLQLKSLPLPPAVHGSAIVKVLSTPISPNAKAVFGGNFPVPLRTPVTPSACCIGRIHAVGPDATALKPGQLVLVDFWNQSRDDPHESILQGYMGGNATFESVWDSGTFAEHAQVPLERVWALNEEVLMGEGGLGYTFRELAYLGEVCIALAGLLDIDVRAGDTVVVAPATGFFGGSAVPAALALGARVIACGRNGGTLGKMEETFGGSGRFSTVVMSGDVEKDTAAIRAKCQNSKGADALIDFSPPQSGGSKHLVSCLSALRPYGSAALMGAVFSGVEVPYITVMRNNLRIQGRYMYDRWHGEQAVKLLEIGALKLRSGECGIRVQGFGLEDVQEAVDVAAKDNGWGNMIVLQPNVE</sequence>
<dbReference type="InterPro" id="IPR011032">
    <property type="entry name" value="GroES-like_sf"/>
</dbReference>
<gene>
    <name evidence="2" type="ORF">OHC33_009463</name>
</gene>
<dbReference type="AlphaFoldDB" id="A0AAN8ELH5"/>
<dbReference type="Gene3D" id="3.40.50.720">
    <property type="entry name" value="NAD(P)-binding Rossmann-like Domain"/>
    <property type="match status" value="1"/>
</dbReference>
<dbReference type="InterPro" id="IPR051397">
    <property type="entry name" value="Zn-ADH-like_protein"/>
</dbReference>
<organism evidence="2 3">
    <name type="scientific">Knufia fluminis</name>
    <dbReference type="NCBI Taxonomy" id="191047"/>
    <lineage>
        <taxon>Eukaryota</taxon>
        <taxon>Fungi</taxon>
        <taxon>Dikarya</taxon>
        <taxon>Ascomycota</taxon>
        <taxon>Pezizomycotina</taxon>
        <taxon>Eurotiomycetes</taxon>
        <taxon>Chaetothyriomycetidae</taxon>
        <taxon>Chaetothyriales</taxon>
        <taxon>Trichomeriaceae</taxon>
        <taxon>Knufia</taxon>
    </lineage>
</organism>
<dbReference type="PANTHER" id="PTHR43677">
    <property type="entry name" value="SHORT-CHAIN DEHYDROGENASE/REDUCTASE"/>
    <property type="match status" value="1"/>
</dbReference>
<dbReference type="CDD" id="cd05188">
    <property type="entry name" value="MDR"/>
    <property type="match status" value="1"/>
</dbReference>
<reference evidence="2 3" key="1">
    <citation type="submission" date="2022-12" db="EMBL/GenBank/DDBJ databases">
        <title>Genomic features and morphological characterization of a novel Knufia sp. strain isolated from spacecraft assembly facility.</title>
        <authorList>
            <person name="Teixeira M."/>
            <person name="Chander A.M."/>
            <person name="Stajich J.E."/>
            <person name="Venkateswaran K."/>
        </authorList>
    </citation>
    <scope>NUCLEOTIDE SEQUENCE [LARGE SCALE GENOMIC DNA]</scope>
    <source>
        <strain evidence="2 3">FJI-L2-BK-P2</strain>
    </source>
</reference>
<dbReference type="EMBL" id="JAKLMC020000035">
    <property type="protein sequence ID" value="KAK5949471.1"/>
    <property type="molecule type" value="Genomic_DNA"/>
</dbReference>
<evidence type="ECO:0000313" key="2">
    <source>
        <dbReference type="EMBL" id="KAK5949471.1"/>
    </source>
</evidence>
<dbReference type="GO" id="GO:0005739">
    <property type="term" value="C:mitochondrion"/>
    <property type="evidence" value="ECO:0007669"/>
    <property type="project" value="TreeGrafter"/>
</dbReference>
<dbReference type="Pfam" id="PF08240">
    <property type="entry name" value="ADH_N"/>
    <property type="match status" value="1"/>
</dbReference>
<dbReference type="SUPFAM" id="SSF50129">
    <property type="entry name" value="GroES-like"/>
    <property type="match status" value="1"/>
</dbReference>
<accession>A0AAN8ELH5</accession>
<evidence type="ECO:0000313" key="3">
    <source>
        <dbReference type="Proteomes" id="UP001316803"/>
    </source>
</evidence>
<dbReference type="InterPro" id="IPR013154">
    <property type="entry name" value="ADH-like_N"/>
</dbReference>
<dbReference type="Gene3D" id="3.90.180.10">
    <property type="entry name" value="Medium-chain alcohol dehydrogenases, catalytic domain"/>
    <property type="match status" value="1"/>
</dbReference>
<dbReference type="InterPro" id="IPR036291">
    <property type="entry name" value="NAD(P)-bd_dom_sf"/>
</dbReference>
<proteinExistence type="predicted"/>
<feature type="domain" description="Alcohol dehydrogenase-like N-terminal" evidence="1">
    <location>
        <begin position="29"/>
        <end position="136"/>
    </location>
</feature>
<dbReference type="SUPFAM" id="SSF51735">
    <property type="entry name" value="NAD(P)-binding Rossmann-fold domains"/>
    <property type="match status" value="1"/>
</dbReference>
<keyword evidence="3" id="KW-1185">Reference proteome</keyword>
<protein>
    <recommendedName>
        <fullName evidence="1">Alcohol dehydrogenase-like N-terminal domain-containing protein</fullName>
    </recommendedName>
</protein>